<gene>
    <name evidence="1" type="ORF">BJX66DRAFT_33828</name>
</gene>
<dbReference type="EMBL" id="JBFTWV010000012">
    <property type="protein sequence ID" value="KAL2798522.1"/>
    <property type="molecule type" value="Genomic_DNA"/>
</dbReference>
<sequence>MLKDNANGSFPLLDRRQSGRHQVQPWYASAAPRPAEILLHVPRHSGFVPRAKRTLISGDGTSPAPHGVILHWTDGVKNEQRRLKLTVGPSAKVTGRSGHHACLCFLHLVITIQRLVEKSWTGEVETRHFKPLWRGGKKHVSSSIQVTHAALQ</sequence>
<reference evidence="1 2" key="1">
    <citation type="submission" date="2024-07" db="EMBL/GenBank/DDBJ databases">
        <title>Section-level genome sequencing and comparative genomics of Aspergillus sections Usti and Cavernicolus.</title>
        <authorList>
            <consortium name="Lawrence Berkeley National Laboratory"/>
            <person name="Nybo J.L."/>
            <person name="Vesth T.C."/>
            <person name="Theobald S."/>
            <person name="Frisvad J.C."/>
            <person name="Larsen T.O."/>
            <person name="Kjaerboelling I."/>
            <person name="Rothschild-Mancinelli K."/>
            <person name="Lyhne E.K."/>
            <person name="Kogle M.E."/>
            <person name="Barry K."/>
            <person name="Clum A."/>
            <person name="Na H."/>
            <person name="Ledsgaard L."/>
            <person name="Lin J."/>
            <person name="Lipzen A."/>
            <person name="Kuo A."/>
            <person name="Riley R."/>
            <person name="Mondo S."/>
            <person name="Labutti K."/>
            <person name="Haridas S."/>
            <person name="Pangalinan J."/>
            <person name="Salamov A.A."/>
            <person name="Simmons B.A."/>
            <person name="Magnuson J.K."/>
            <person name="Chen J."/>
            <person name="Drula E."/>
            <person name="Henrissat B."/>
            <person name="Wiebenga A."/>
            <person name="Lubbers R.J."/>
            <person name="Gomes A.C."/>
            <person name="Makela M.R."/>
            <person name="Stajich J."/>
            <person name="Grigoriev I.V."/>
            <person name="Mortensen U.H."/>
            <person name="De Vries R.P."/>
            <person name="Baker S.E."/>
            <person name="Andersen M.R."/>
        </authorList>
    </citation>
    <scope>NUCLEOTIDE SEQUENCE [LARGE SCALE GENOMIC DNA]</scope>
    <source>
        <strain evidence="1 2">CBS 209.92</strain>
    </source>
</reference>
<dbReference type="Proteomes" id="UP001610563">
    <property type="component" value="Unassembled WGS sequence"/>
</dbReference>
<organism evidence="1 2">
    <name type="scientific">Aspergillus keveii</name>
    <dbReference type="NCBI Taxonomy" id="714993"/>
    <lineage>
        <taxon>Eukaryota</taxon>
        <taxon>Fungi</taxon>
        <taxon>Dikarya</taxon>
        <taxon>Ascomycota</taxon>
        <taxon>Pezizomycotina</taxon>
        <taxon>Eurotiomycetes</taxon>
        <taxon>Eurotiomycetidae</taxon>
        <taxon>Eurotiales</taxon>
        <taxon>Aspergillaceae</taxon>
        <taxon>Aspergillus</taxon>
        <taxon>Aspergillus subgen. Nidulantes</taxon>
    </lineage>
</organism>
<proteinExistence type="predicted"/>
<evidence type="ECO:0000313" key="2">
    <source>
        <dbReference type="Proteomes" id="UP001610563"/>
    </source>
</evidence>
<name>A0ABR4GHK5_9EURO</name>
<protein>
    <submittedName>
        <fullName evidence="1">Uncharacterized protein</fullName>
    </submittedName>
</protein>
<evidence type="ECO:0000313" key="1">
    <source>
        <dbReference type="EMBL" id="KAL2798522.1"/>
    </source>
</evidence>
<comment type="caution">
    <text evidence="1">The sequence shown here is derived from an EMBL/GenBank/DDBJ whole genome shotgun (WGS) entry which is preliminary data.</text>
</comment>
<keyword evidence="2" id="KW-1185">Reference proteome</keyword>
<accession>A0ABR4GHK5</accession>